<gene>
    <name evidence="1" type="ORF">GCM10022383_27040</name>
</gene>
<reference evidence="2" key="1">
    <citation type="journal article" date="2019" name="Int. J. Syst. Evol. Microbiol.">
        <title>The Global Catalogue of Microorganisms (GCM) 10K type strain sequencing project: providing services to taxonomists for standard genome sequencing and annotation.</title>
        <authorList>
            <consortium name="The Broad Institute Genomics Platform"/>
            <consortium name="The Broad Institute Genome Sequencing Center for Infectious Disease"/>
            <person name="Wu L."/>
            <person name="Ma J."/>
        </authorList>
    </citation>
    <scope>NUCLEOTIDE SEQUENCE [LARGE SCALE GENOMIC DNA]</scope>
    <source>
        <strain evidence="2">JCM 17024</strain>
    </source>
</reference>
<dbReference type="EMBL" id="BAABCP010000002">
    <property type="protein sequence ID" value="GAA3947837.1"/>
    <property type="molecule type" value="Genomic_DNA"/>
</dbReference>
<name>A0ABP7NJX8_9MICO</name>
<dbReference type="Proteomes" id="UP001501591">
    <property type="component" value="Unassembled WGS sequence"/>
</dbReference>
<keyword evidence="2" id="KW-1185">Reference proteome</keyword>
<evidence type="ECO:0000313" key="2">
    <source>
        <dbReference type="Proteomes" id="UP001501591"/>
    </source>
</evidence>
<evidence type="ECO:0000313" key="1">
    <source>
        <dbReference type="EMBL" id="GAA3947837.1"/>
    </source>
</evidence>
<sequence>MAGEERGTPGGSAALLAFIEEHRSAIRWDFRHLLHLSVDDIGGPVTWGEAIELIVELMKETGSHLVMELSGLTRALSWADMAMVVLAESYLNANRDQKKHPKPVTLFEMWEKRDTNADVTPERRAELEAQLERRSAFR</sequence>
<proteinExistence type="predicted"/>
<organism evidence="1 2">
    <name type="scientific">Microbacterium soli</name>
    <dbReference type="NCBI Taxonomy" id="446075"/>
    <lineage>
        <taxon>Bacteria</taxon>
        <taxon>Bacillati</taxon>
        <taxon>Actinomycetota</taxon>
        <taxon>Actinomycetes</taxon>
        <taxon>Micrococcales</taxon>
        <taxon>Microbacteriaceae</taxon>
        <taxon>Microbacterium</taxon>
    </lineage>
</organism>
<comment type="caution">
    <text evidence="1">The sequence shown here is derived from an EMBL/GenBank/DDBJ whole genome shotgun (WGS) entry which is preliminary data.</text>
</comment>
<protein>
    <submittedName>
        <fullName evidence="1">Uncharacterized protein</fullName>
    </submittedName>
</protein>
<accession>A0ABP7NJX8</accession>